<evidence type="ECO:0000259" key="14">
    <source>
        <dbReference type="Pfam" id="PF08242"/>
    </source>
</evidence>
<feature type="domain" description="Hen1 N-terminal" evidence="15">
    <location>
        <begin position="8"/>
        <end position="246"/>
    </location>
</feature>
<feature type="compositionally biased region" description="Acidic residues" evidence="13">
    <location>
        <begin position="251"/>
        <end position="265"/>
    </location>
</feature>
<feature type="domain" description="Methyltransferase type 12" evidence="14">
    <location>
        <begin position="294"/>
        <end position="386"/>
    </location>
</feature>
<dbReference type="Pfam" id="PF12623">
    <property type="entry name" value="Hen1_L"/>
    <property type="match status" value="1"/>
</dbReference>
<dbReference type="NCBIfam" id="TIGR04074">
    <property type="entry name" value="bacter_Hen1"/>
    <property type="match status" value="1"/>
</dbReference>
<accession>A0A426UWK8</accession>
<evidence type="ECO:0000256" key="11">
    <source>
        <dbReference type="ARBA" id="ARBA00035025"/>
    </source>
</evidence>
<name>A0A426UWK8_9ACTN</name>
<evidence type="ECO:0000256" key="3">
    <source>
        <dbReference type="ARBA" id="ARBA00021330"/>
    </source>
</evidence>
<dbReference type="Pfam" id="PF08242">
    <property type="entry name" value="Methyltransf_12"/>
    <property type="match status" value="1"/>
</dbReference>
<dbReference type="InterPro" id="IPR024026">
    <property type="entry name" value="3'-RNA_MeTfrase_Hen1_bac"/>
</dbReference>
<dbReference type="GO" id="GO:0001510">
    <property type="term" value="P:RNA methylation"/>
    <property type="evidence" value="ECO:0007669"/>
    <property type="project" value="InterPro"/>
</dbReference>
<evidence type="ECO:0000256" key="1">
    <source>
        <dbReference type="ARBA" id="ARBA00001946"/>
    </source>
</evidence>
<dbReference type="Gene3D" id="3.40.50.150">
    <property type="entry name" value="Vaccinia Virus protein VP39"/>
    <property type="match status" value="1"/>
</dbReference>
<proteinExistence type="inferred from homology"/>
<evidence type="ECO:0000256" key="7">
    <source>
        <dbReference type="ARBA" id="ARBA00022723"/>
    </source>
</evidence>
<keyword evidence="10" id="KW-0943">RNA-mediated gene silencing</keyword>
<dbReference type="EC" id="2.1.1.386" evidence="11"/>
<keyword evidence="5 16" id="KW-0808">Transferase</keyword>
<dbReference type="InterPro" id="IPR038546">
    <property type="entry name" value="Hen1_N_sf"/>
</dbReference>
<dbReference type="Gene3D" id="3.30.1610.20">
    <property type="entry name" value="Hen1, N-terminal domain"/>
    <property type="match status" value="1"/>
</dbReference>
<evidence type="ECO:0000313" key="16">
    <source>
        <dbReference type="EMBL" id="RRR98714.1"/>
    </source>
</evidence>
<keyword evidence="4 16" id="KW-0489">Methyltransferase</keyword>
<dbReference type="SUPFAM" id="SSF53335">
    <property type="entry name" value="S-adenosyl-L-methionine-dependent methyltransferases"/>
    <property type="match status" value="1"/>
</dbReference>
<dbReference type="GO" id="GO:0046872">
    <property type="term" value="F:metal ion binding"/>
    <property type="evidence" value="ECO:0007669"/>
    <property type="project" value="UniProtKB-KW"/>
</dbReference>
<dbReference type="InterPro" id="IPR024740">
    <property type="entry name" value="Hen1_N"/>
</dbReference>
<comment type="caution">
    <text evidence="16">The sequence shown here is derived from an EMBL/GenBank/DDBJ whole genome shotgun (WGS) entry which is preliminary data.</text>
</comment>
<comment type="similarity">
    <text evidence="2">Belongs to the methyltransferase superfamily. HEN1 family.</text>
</comment>
<dbReference type="GO" id="GO:0090486">
    <property type="term" value="F:small RNA 2'-O-methyltransferase activity"/>
    <property type="evidence" value="ECO:0007669"/>
    <property type="project" value="UniProtKB-EC"/>
</dbReference>
<keyword evidence="9" id="KW-0694">RNA-binding</keyword>
<dbReference type="CDD" id="cd02440">
    <property type="entry name" value="AdoMet_MTases"/>
    <property type="match status" value="1"/>
</dbReference>
<feature type="region of interest" description="Disordered" evidence="13">
    <location>
        <begin position="251"/>
        <end position="270"/>
    </location>
</feature>
<evidence type="ECO:0000256" key="8">
    <source>
        <dbReference type="ARBA" id="ARBA00022842"/>
    </source>
</evidence>
<evidence type="ECO:0000256" key="9">
    <source>
        <dbReference type="ARBA" id="ARBA00022884"/>
    </source>
</evidence>
<dbReference type="InterPro" id="IPR026610">
    <property type="entry name" value="Hen1"/>
</dbReference>
<keyword evidence="8" id="KW-0460">Magnesium</keyword>
<evidence type="ECO:0000313" key="17">
    <source>
        <dbReference type="Proteomes" id="UP000277256"/>
    </source>
</evidence>
<evidence type="ECO:0000256" key="12">
    <source>
        <dbReference type="ARBA" id="ARBA00048418"/>
    </source>
</evidence>
<dbReference type="InterPro" id="IPR013217">
    <property type="entry name" value="Methyltransf_12"/>
</dbReference>
<evidence type="ECO:0000256" key="4">
    <source>
        <dbReference type="ARBA" id="ARBA00022603"/>
    </source>
</evidence>
<evidence type="ECO:0000256" key="2">
    <source>
        <dbReference type="ARBA" id="ARBA00009026"/>
    </source>
</evidence>
<organism evidence="16 17">
    <name type="scientific">Glycomyces terrestris</name>
    <dbReference type="NCBI Taxonomy" id="2493553"/>
    <lineage>
        <taxon>Bacteria</taxon>
        <taxon>Bacillati</taxon>
        <taxon>Actinomycetota</taxon>
        <taxon>Actinomycetes</taxon>
        <taxon>Glycomycetales</taxon>
        <taxon>Glycomycetaceae</taxon>
        <taxon>Glycomyces</taxon>
    </lineage>
</organism>
<sequence length="469" mass="51462">MGWHDRRVLLTITTTARPATDLGRLLRKHPDRVQSFEQSFGTAWVFYPEAGEDRCTAALLLEVDAARLARAHARASGDATLKQYVNDRPYAASSLLAVALGKVFSTARSGVSDERPELAASALPLEVALPAVPCKGGPDLVRDLFAPLGWEVEAEAVPLPGFDADSRHVRVRLRGEVRLADALSQLYVLLPVLDDAKHYWVDIGEVDKLVRSGGDWLAAHPRRGLIARRYLAHRRSYERAAFARLAEVAEAGDEDESPVEEEAGEPGEGSLPLHRIRIGAVLDALAASGAASVLDLGCGSGKLLDALLDDPRYTRITGADVSSRALDQAERALRLDRMPERRRRRLELIQGSVVYRDKRFAGYDAAVLMEVIEHLDPGRLPAMERVVFGAARPRTVVVTTPNAEYNARYGLAGHELRHADHRFEWDRARFAAWAEGVAARHGYRVRFEGVGAADPDAGAPTQMGVFDRD</sequence>
<dbReference type="GO" id="GO:0031047">
    <property type="term" value="P:regulatory ncRNA-mediated gene silencing"/>
    <property type="evidence" value="ECO:0007669"/>
    <property type="project" value="UniProtKB-KW"/>
</dbReference>
<evidence type="ECO:0000256" key="13">
    <source>
        <dbReference type="SAM" id="MobiDB-lite"/>
    </source>
</evidence>
<keyword evidence="17" id="KW-1185">Reference proteome</keyword>
<keyword evidence="6" id="KW-0949">S-adenosyl-L-methionine</keyword>
<keyword evidence="7" id="KW-0479">Metal-binding</keyword>
<evidence type="ECO:0000256" key="6">
    <source>
        <dbReference type="ARBA" id="ARBA00022691"/>
    </source>
</evidence>
<dbReference type="EMBL" id="RSEB01000004">
    <property type="protein sequence ID" value="RRR98714.1"/>
    <property type="molecule type" value="Genomic_DNA"/>
</dbReference>
<dbReference type="PANTHER" id="PTHR21404:SF3">
    <property type="entry name" value="SMALL RNA 2'-O-METHYLTRANSFERASE"/>
    <property type="match status" value="1"/>
</dbReference>
<gene>
    <name evidence="16" type="ORF">EIW28_14650</name>
</gene>
<evidence type="ECO:0000256" key="5">
    <source>
        <dbReference type="ARBA" id="ARBA00022679"/>
    </source>
</evidence>
<comment type="cofactor">
    <cofactor evidence="1">
        <name>Mg(2+)</name>
        <dbReference type="ChEBI" id="CHEBI:18420"/>
    </cofactor>
</comment>
<dbReference type="InterPro" id="IPR029063">
    <property type="entry name" value="SAM-dependent_MTases_sf"/>
</dbReference>
<protein>
    <recommendedName>
        <fullName evidence="3">Small RNA 2'-O-methyltransferase</fullName>
        <ecNumber evidence="11">2.1.1.386</ecNumber>
    </recommendedName>
</protein>
<dbReference type="AlphaFoldDB" id="A0A426UWK8"/>
<dbReference type="GO" id="GO:0003723">
    <property type="term" value="F:RNA binding"/>
    <property type="evidence" value="ECO:0007669"/>
    <property type="project" value="UniProtKB-KW"/>
</dbReference>
<evidence type="ECO:0000256" key="10">
    <source>
        <dbReference type="ARBA" id="ARBA00023158"/>
    </source>
</evidence>
<dbReference type="PANTHER" id="PTHR21404">
    <property type="entry name" value="HEN1"/>
    <property type="match status" value="1"/>
</dbReference>
<comment type="catalytic activity">
    <reaction evidence="12">
        <text>small RNA 3'-end nucleotide + S-adenosyl-L-methionine = small RNA 3'-end 2'-O-methylnucleotide + S-adenosyl-L-homocysteine + H(+)</text>
        <dbReference type="Rhea" id="RHEA:37887"/>
        <dbReference type="Rhea" id="RHEA-COMP:10415"/>
        <dbReference type="Rhea" id="RHEA-COMP:10416"/>
        <dbReference type="ChEBI" id="CHEBI:15378"/>
        <dbReference type="ChEBI" id="CHEBI:57856"/>
        <dbReference type="ChEBI" id="CHEBI:59789"/>
        <dbReference type="ChEBI" id="CHEBI:74896"/>
        <dbReference type="ChEBI" id="CHEBI:74898"/>
        <dbReference type="EC" id="2.1.1.386"/>
    </reaction>
</comment>
<evidence type="ECO:0000259" key="15">
    <source>
        <dbReference type="Pfam" id="PF12623"/>
    </source>
</evidence>
<dbReference type="OrthoDB" id="626362at2"/>
<reference evidence="16 17" key="1">
    <citation type="submission" date="2018-12" db="EMBL/GenBank/DDBJ databases">
        <title>Glycomyces sp. YIM 121974 draft genome.</title>
        <authorList>
            <person name="Li Q."/>
        </authorList>
    </citation>
    <scope>NUCLEOTIDE SEQUENCE [LARGE SCALE GENOMIC DNA]</scope>
    <source>
        <strain evidence="16 17">YIM 121974</strain>
    </source>
</reference>
<dbReference type="Proteomes" id="UP000277256">
    <property type="component" value="Unassembled WGS sequence"/>
</dbReference>